<name>A0A9D1FGP2_9BACT</name>
<feature type="compositionally biased region" description="Basic and acidic residues" evidence="1">
    <location>
        <begin position="168"/>
        <end position="179"/>
    </location>
</feature>
<evidence type="ECO:0000256" key="1">
    <source>
        <dbReference type="SAM" id="MobiDB-lite"/>
    </source>
</evidence>
<reference evidence="2" key="2">
    <citation type="journal article" date="2021" name="PeerJ">
        <title>Extensive microbial diversity within the chicken gut microbiome revealed by metagenomics and culture.</title>
        <authorList>
            <person name="Gilroy R."/>
            <person name="Ravi A."/>
            <person name="Getino M."/>
            <person name="Pursley I."/>
            <person name="Horton D.L."/>
            <person name="Alikhan N.F."/>
            <person name="Baker D."/>
            <person name="Gharbi K."/>
            <person name="Hall N."/>
            <person name="Watson M."/>
            <person name="Adriaenssens E.M."/>
            <person name="Foster-Nyarko E."/>
            <person name="Jarju S."/>
            <person name="Secka A."/>
            <person name="Antonio M."/>
            <person name="Oren A."/>
            <person name="Chaudhuri R.R."/>
            <person name="La Ragione R."/>
            <person name="Hildebrand F."/>
            <person name="Pallen M.J."/>
        </authorList>
    </citation>
    <scope>NUCLEOTIDE SEQUENCE</scope>
    <source>
        <strain evidence="2">CHK152-2871</strain>
    </source>
</reference>
<protein>
    <submittedName>
        <fullName evidence="2">Uncharacterized protein</fullName>
    </submittedName>
</protein>
<feature type="region of interest" description="Disordered" evidence="1">
    <location>
        <begin position="248"/>
        <end position="289"/>
    </location>
</feature>
<feature type="region of interest" description="Disordered" evidence="1">
    <location>
        <begin position="168"/>
        <end position="196"/>
    </location>
</feature>
<accession>A0A9D1FGP2</accession>
<evidence type="ECO:0000313" key="2">
    <source>
        <dbReference type="EMBL" id="HIS73393.1"/>
    </source>
</evidence>
<gene>
    <name evidence="2" type="ORF">IAA86_00025</name>
</gene>
<evidence type="ECO:0000313" key="3">
    <source>
        <dbReference type="Proteomes" id="UP000886865"/>
    </source>
</evidence>
<dbReference type="EMBL" id="DVJQ01000001">
    <property type="protein sequence ID" value="HIS73393.1"/>
    <property type="molecule type" value="Genomic_DNA"/>
</dbReference>
<dbReference type="AlphaFoldDB" id="A0A9D1FGP2"/>
<sequence length="475" mass="51964">MSGNYSFAFGSYINSSLYEVGQNAQEAASQTEESSSGQSTQVTTTPSYSDYNYNMYSNFTNLSNADFANAGSSVFNAYQNTLSNFNIDYSQPYRDILDDLYETWDNMADEDAVSGATDGNQAATEAAQAAMTHAESAQAALENVQAASNEVQQALDANDEEAAKEAATRALEEAQKAQEKAQAAQEEADAAKEAAKQAAQAAQEAVGTQAEEECARLAQEAQSVADTAQQAAQKAQEIADRAMEIATEAAQKADVDPSVVTEEEDDDGNTDDGEDDGNVETETGMENLTDEEKILVNDAVESILDATVRYMTGPFKLGTDEDMLFNIIGDENLTPELMQVVQTELEAKGYNLFDLIKSETSFETEDILVGGMLAKLGGKTTDGKVELESYGKYENLEKTDPEYQKYIRQCVSLFKQATGGWGFNKELFCYIMSLPEDMRADVESMYNEKYGSDKTFEELGREKSTSVIKAYYYNE</sequence>
<reference evidence="2" key="1">
    <citation type="submission" date="2020-10" db="EMBL/GenBank/DDBJ databases">
        <authorList>
            <person name="Gilroy R."/>
        </authorList>
    </citation>
    <scope>NUCLEOTIDE SEQUENCE</scope>
    <source>
        <strain evidence="2">CHK152-2871</strain>
    </source>
</reference>
<comment type="caution">
    <text evidence="2">The sequence shown here is derived from an EMBL/GenBank/DDBJ whole genome shotgun (WGS) entry which is preliminary data.</text>
</comment>
<organism evidence="2 3">
    <name type="scientific">Candidatus Galligastranaerophilus intestinavium</name>
    <dbReference type="NCBI Taxonomy" id="2840836"/>
    <lineage>
        <taxon>Bacteria</taxon>
        <taxon>Candidatus Galligastranaerophilus</taxon>
    </lineage>
</organism>
<dbReference type="Proteomes" id="UP000886865">
    <property type="component" value="Unassembled WGS sequence"/>
</dbReference>
<proteinExistence type="predicted"/>
<feature type="compositionally biased region" description="Acidic residues" evidence="1">
    <location>
        <begin position="261"/>
        <end position="279"/>
    </location>
</feature>
<feature type="region of interest" description="Disordered" evidence="1">
    <location>
        <begin position="24"/>
        <end position="43"/>
    </location>
</feature>